<accession>A0A387AQX4</accession>
<feature type="transmembrane region" description="Helical" evidence="8">
    <location>
        <begin position="114"/>
        <end position="137"/>
    </location>
</feature>
<evidence type="ECO:0000256" key="7">
    <source>
        <dbReference type="ARBA" id="ARBA00023136"/>
    </source>
</evidence>
<dbReference type="GO" id="GO:0005886">
    <property type="term" value="C:plasma membrane"/>
    <property type="evidence" value="ECO:0007669"/>
    <property type="project" value="TreeGrafter"/>
</dbReference>
<protein>
    <submittedName>
        <fullName evidence="11">Cation transporter</fullName>
    </submittedName>
</protein>
<dbReference type="SUPFAM" id="SSF160240">
    <property type="entry name" value="Cation efflux protein cytoplasmic domain-like"/>
    <property type="match status" value="1"/>
</dbReference>
<comment type="similarity">
    <text evidence="2">Belongs to the cation diffusion facilitator (CDF) transporter (TC 2.A.4) family. SLC30A subfamily.</text>
</comment>
<evidence type="ECO:0000313" key="11">
    <source>
        <dbReference type="EMBL" id="AYF92317.1"/>
    </source>
</evidence>
<evidence type="ECO:0000256" key="4">
    <source>
        <dbReference type="ARBA" id="ARBA00022692"/>
    </source>
</evidence>
<feature type="transmembrane region" description="Helical" evidence="8">
    <location>
        <begin position="83"/>
        <end position="102"/>
    </location>
</feature>
<dbReference type="Proteomes" id="UP000272003">
    <property type="component" value="Chromosome"/>
</dbReference>
<dbReference type="SUPFAM" id="SSF161111">
    <property type="entry name" value="Cation efflux protein transmembrane domain-like"/>
    <property type="match status" value="1"/>
</dbReference>
<proteinExistence type="inferred from homology"/>
<feature type="domain" description="Cation efflux protein cytoplasmic" evidence="10">
    <location>
        <begin position="212"/>
        <end position="285"/>
    </location>
</feature>
<keyword evidence="4 8" id="KW-0812">Transmembrane</keyword>
<reference evidence="11 12" key="1">
    <citation type="submission" date="2018-09" db="EMBL/GenBank/DDBJ databases">
        <title>Genome sequencing of strain BHWM-4.</title>
        <authorList>
            <person name="Heo J."/>
            <person name="Kim S.-J."/>
            <person name="Kwon S.-W."/>
        </authorList>
    </citation>
    <scope>NUCLEOTIDE SEQUENCE [LARGE SCALE GENOMIC DNA]</scope>
    <source>
        <strain evidence="11 12">BHWM-4</strain>
    </source>
</reference>
<dbReference type="Gene3D" id="1.20.1510.10">
    <property type="entry name" value="Cation efflux protein transmembrane domain"/>
    <property type="match status" value="1"/>
</dbReference>
<feature type="transmembrane region" description="Helical" evidence="8">
    <location>
        <begin position="16"/>
        <end position="40"/>
    </location>
</feature>
<keyword evidence="7 8" id="KW-0472">Membrane</keyword>
<dbReference type="Pfam" id="PF01545">
    <property type="entry name" value="Cation_efflux"/>
    <property type="match status" value="1"/>
</dbReference>
<keyword evidence="5 8" id="KW-1133">Transmembrane helix</keyword>
<keyword evidence="12" id="KW-1185">Reference proteome</keyword>
<evidence type="ECO:0000256" key="1">
    <source>
        <dbReference type="ARBA" id="ARBA00004141"/>
    </source>
</evidence>
<dbReference type="InterPro" id="IPR050681">
    <property type="entry name" value="CDF/SLC30A"/>
</dbReference>
<dbReference type="InterPro" id="IPR002524">
    <property type="entry name" value="Cation_efflux"/>
</dbReference>
<evidence type="ECO:0000313" key="12">
    <source>
        <dbReference type="Proteomes" id="UP000272003"/>
    </source>
</evidence>
<dbReference type="NCBIfam" id="TIGR01297">
    <property type="entry name" value="CDF"/>
    <property type="match status" value="1"/>
</dbReference>
<organism evidence="11 12">
    <name type="scientific">Apilactobacillus bombintestini</name>
    <dbReference type="NCBI Taxonomy" id="2419772"/>
    <lineage>
        <taxon>Bacteria</taxon>
        <taxon>Bacillati</taxon>
        <taxon>Bacillota</taxon>
        <taxon>Bacilli</taxon>
        <taxon>Lactobacillales</taxon>
        <taxon>Lactobacillaceae</taxon>
        <taxon>Apilactobacillus</taxon>
    </lineage>
</organism>
<dbReference type="InterPro" id="IPR027470">
    <property type="entry name" value="Cation_efflux_CTD"/>
</dbReference>
<dbReference type="EMBL" id="CP032626">
    <property type="protein sequence ID" value="AYF92317.1"/>
    <property type="molecule type" value="Genomic_DNA"/>
</dbReference>
<keyword evidence="3" id="KW-0813">Transport</keyword>
<keyword evidence="6" id="KW-0406">Ion transport</keyword>
<dbReference type="PANTHER" id="PTHR11562:SF17">
    <property type="entry name" value="RE54080P-RELATED"/>
    <property type="match status" value="1"/>
</dbReference>
<dbReference type="RefSeq" id="WP_120784091.1">
    <property type="nucleotide sequence ID" value="NZ_CP032626.1"/>
</dbReference>
<evidence type="ECO:0000256" key="8">
    <source>
        <dbReference type="SAM" id="Phobius"/>
    </source>
</evidence>
<feature type="transmembrane region" description="Helical" evidence="8">
    <location>
        <begin position="177"/>
        <end position="199"/>
    </location>
</feature>
<evidence type="ECO:0000256" key="3">
    <source>
        <dbReference type="ARBA" id="ARBA00022448"/>
    </source>
</evidence>
<sequence>MHDDHSESGQMTRKKFLIVTILNSLITLIEFLGGIFSGSLSLLSDAFHNLADSASVVGSYYAHRISLRPQNKKNTFGYKRAQIISAFLNSLFLIIISAVLLVEGIQKLFKPEQINGNLMLIVAVVSTVANLLSTLLLSHGSKHNLNIRATYLHLLSDTLASLGVILGAILIKTMGWLFVDPLVTILVAIYITAEAYPIIKKTVKILMQASPKIDCYEIRKDLLNIDGITGVHHVHIWSVDENSIIFSAHINMNDMLISEAEKIYDPVAKLLYDKYNIEHVTLQAEVERGKKEDLYFEKKTDI</sequence>
<dbReference type="AlphaFoldDB" id="A0A387AQX4"/>
<dbReference type="InterPro" id="IPR058533">
    <property type="entry name" value="Cation_efflux_TM"/>
</dbReference>
<feature type="domain" description="Cation efflux protein transmembrane" evidence="9">
    <location>
        <begin position="17"/>
        <end position="207"/>
    </location>
</feature>
<evidence type="ECO:0000256" key="6">
    <source>
        <dbReference type="ARBA" id="ARBA00023065"/>
    </source>
</evidence>
<evidence type="ECO:0000256" key="5">
    <source>
        <dbReference type="ARBA" id="ARBA00022989"/>
    </source>
</evidence>
<dbReference type="KEGG" id="abom:D7I45_01825"/>
<dbReference type="PANTHER" id="PTHR11562">
    <property type="entry name" value="CATION EFFLUX PROTEIN/ ZINC TRANSPORTER"/>
    <property type="match status" value="1"/>
</dbReference>
<evidence type="ECO:0000259" key="9">
    <source>
        <dbReference type="Pfam" id="PF01545"/>
    </source>
</evidence>
<gene>
    <name evidence="11" type="ORF">D7I45_01825</name>
</gene>
<evidence type="ECO:0000259" key="10">
    <source>
        <dbReference type="Pfam" id="PF16916"/>
    </source>
</evidence>
<feature type="transmembrane region" description="Helical" evidence="8">
    <location>
        <begin position="149"/>
        <end position="171"/>
    </location>
</feature>
<comment type="subcellular location">
    <subcellularLocation>
        <location evidence="1">Membrane</location>
        <topology evidence="1">Multi-pass membrane protein</topology>
    </subcellularLocation>
</comment>
<dbReference type="Pfam" id="PF16916">
    <property type="entry name" value="ZT_dimer"/>
    <property type="match status" value="1"/>
</dbReference>
<dbReference type="GO" id="GO:0005385">
    <property type="term" value="F:zinc ion transmembrane transporter activity"/>
    <property type="evidence" value="ECO:0007669"/>
    <property type="project" value="TreeGrafter"/>
</dbReference>
<name>A0A387AQX4_9LACO</name>
<dbReference type="OrthoDB" id="9809646at2"/>
<evidence type="ECO:0000256" key="2">
    <source>
        <dbReference type="ARBA" id="ARBA00008873"/>
    </source>
</evidence>
<dbReference type="InterPro" id="IPR027469">
    <property type="entry name" value="Cation_efflux_TMD_sf"/>
</dbReference>
<dbReference type="InterPro" id="IPR036837">
    <property type="entry name" value="Cation_efflux_CTD_sf"/>
</dbReference>